<name>A0ABW7H2U9_9BURK</name>
<organism evidence="2 3">
    <name type="scientific">Pelomonas baiyunensis</name>
    <dbReference type="NCBI Taxonomy" id="3299026"/>
    <lineage>
        <taxon>Bacteria</taxon>
        <taxon>Pseudomonadati</taxon>
        <taxon>Pseudomonadota</taxon>
        <taxon>Betaproteobacteria</taxon>
        <taxon>Burkholderiales</taxon>
        <taxon>Sphaerotilaceae</taxon>
        <taxon>Roseateles</taxon>
    </lineage>
</organism>
<evidence type="ECO:0000256" key="1">
    <source>
        <dbReference type="SAM" id="SignalP"/>
    </source>
</evidence>
<comment type="caution">
    <text evidence="2">The sequence shown here is derived from an EMBL/GenBank/DDBJ whole genome shotgun (WGS) entry which is preliminary data.</text>
</comment>
<keyword evidence="3" id="KW-1185">Reference proteome</keyword>
<dbReference type="EMBL" id="JBIGIB010000005">
    <property type="protein sequence ID" value="MFG6468552.1"/>
    <property type="molecule type" value="Genomic_DNA"/>
</dbReference>
<dbReference type="RefSeq" id="WP_394386807.1">
    <property type="nucleotide sequence ID" value="NZ_JBIGIB010000005.1"/>
</dbReference>
<proteinExistence type="predicted"/>
<accession>A0ABW7H2U9</accession>
<evidence type="ECO:0000313" key="3">
    <source>
        <dbReference type="Proteomes" id="UP001606303"/>
    </source>
</evidence>
<evidence type="ECO:0000313" key="2">
    <source>
        <dbReference type="EMBL" id="MFG6468552.1"/>
    </source>
</evidence>
<feature type="signal peptide" evidence="1">
    <location>
        <begin position="1"/>
        <end position="22"/>
    </location>
</feature>
<evidence type="ECO:0008006" key="4">
    <source>
        <dbReference type="Google" id="ProtNLM"/>
    </source>
</evidence>
<reference evidence="2 3" key="1">
    <citation type="submission" date="2024-08" db="EMBL/GenBank/DDBJ databases">
        <authorList>
            <person name="Lu H."/>
        </authorList>
    </citation>
    <scope>NUCLEOTIDE SEQUENCE [LARGE SCALE GENOMIC DNA]</scope>
    <source>
        <strain evidence="2 3">BYS87W</strain>
    </source>
</reference>
<keyword evidence="1" id="KW-0732">Signal</keyword>
<feature type="chain" id="PRO_5046323772" description="YXWGXW repeat-containing protein" evidence="1">
    <location>
        <begin position="23"/>
        <end position="108"/>
    </location>
</feature>
<dbReference type="Proteomes" id="UP001606303">
    <property type="component" value="Unassembled WGS sequence"/>
</dbReference>
<gene>
    <name evidence="2" type="ORF">ACG01O_18160</name>
</gene>
<protein>
    <recommendedName>
        <fullName evidence="4">YXWGXW repeat-containing protein</fullName>
    </recommendedName>
</protein>
<sequence length="108" mass="11970">MKRLAMCVAVAACLSGCVVVPAHRHAGYGAPPGVIVDAPPPPAYVEPVPVMPYAGAVWVPGYWGWAGGRHQWVPGYYERPRPGYRYEPHRWENAGGRWHLRIGGWVRL</sequence>